<reference evidence="1" key="1">
    <citation type="submission" date="2024-01" db="EMBL/GenBank/DDBJ databases">
        <title>Sequencing the genomes of a sandfly, Sergentomyia squamirostris, and its two endosymbionts.</title>
        <authorList>
            <person name="Itokawa K."/>
            <person name="Sanjoba C."/>
        </authorList>
    </citation>
    <scope>NUCLEOTIDE SEQUENCE</scope>
    <source>
        <strain evidence="1">RiSSQ</strain>
    </source>
</reference>
<organism evidence="1">
    <name type="scientific">Candidatus Tisiphia endosymbiont of Sergentomyia squamirostris</name>
    <dbReference type="NCBI Taxonomy" id="3113639"/>
    <lineage>
        <taxon>Bacteria</taxon>
        <taxon>Pseudomonadati</taxon>
        <taxon>Pseudomonadota</taxon>
        <taxon>Alphaproteobacteria</taxon>
        <taxon>Rickettsiales</taxon>
        <taxon>Rickettsiaceae</taxon>
        <taxon>Rickettsieae</taxon>
        <taxon>Candidatus Tisiphia</taxon>
    </lineage>
</organism>
<dbReference type="NCBIfam" id="TIGR01045">
    <property type="entry name" value="RPE1"/>
    <property type="match status" value="1"/>
</dbReference>
<sequence>MTLLALLEVDLRLPTLHLRAVYQFPKLIYSEEFEGDTEHKTAAYKDVREDLSTGITYKLPEEINFGNW</sequence>
<dbReference type="InterPro" id="IPR005728">
    <property type="entry name" value="RPE1"/>
</dbReference>
<protein>
    <submittedName>
        <fullName evidence="1">Uncharacterized protein</fullName>
    </submittedName>
</protein>
<dbReference type="EMBL" id="AP029170">
    <property type="protein sequence ID" value="BFD46608.1"/>
    <property type="molecule type" value="Genomic_DNA"/>
</dbReference>
<evidence type="ECO:0000313" key="1">
    <source>
        <dbReference type="EMBL" id="BFD46608.1"/>
    </source>
</evidence>
<accession>A0AAT9G9S5</accession>
<proteinExistence type="predicted"/>
<name>A0AAT9G9S5_9RICK</name>
<gene>
    <name evidence="1" type="ORF">DMENIID0002_12540</name>
</gene>
<dbReference type="AlphaFoldDB" id="A0AAT9G9S5"/>